<proteinExistence type="predicted"/>
<dbReference type="AlphaFoldDB" id="A0ABD3H966"/>
<sequence>MAMADVLGERAIKESHWKAGIVQKRNGIVLLSGKSHEPLYSVEGSQSYSSGSEGIGSLETDTPFEDTNLSYENPLAPMKQQQQDLGPVGPLFVTTSKESREHGFMAVKGMLQAQVVDIQEITPRRFVLLDSSGDLHLLAMEDVQDRGTRSSLRGSHPKMTSLKAPIKVSSMGLLLPAVQSTKREPRVLERKIWISDGRYSSYIVIIPSDSSGEVSAEARIADTGHTAGLPLTVSETVFTSERVDTVAAVSSETVLVMTQGFARKTWSSTHSLSSLLLAFLQGLNKGLEVRIYHESQEWKSRSRNGDISMNMLVKYSLLVRRMEDDRGNLDFARVLRIAKNGGYKCRS</sequence>
<dbReference type="PANTHER" id="PTHR37383">
    <property type="entry name" value="OS01G0694200 PROTEIN"/>
    <property type="match status" value="1"/>
</dbReference>
<organism evidence="1 2">
    <name type="scientific">Riccia sorocarpa</name>
    <dbReference type="NCBI Taxonomy" id="122646"/>
    <lineage>
        <taxon>Eukaryota</taxon>
        <taxon>Viridiplantae</taxon>
        <taxon>Streptophyta</taxon>
        <taxon>Embryophyta</taxon>
        <taxon>Marchantiophyta</taxon>
        <taxon>Marchantiopsida</taxon>
        <taxon>Marchantiidae</taxon>
        <taxon>Marchantiales</taxon>
        <taxon>Ricciaceae</taxon>
        <taxon>Riccia</taxon>
    </lineage>
</organism>
<name>A0ABD3H966_9MARC</name>
<protein>
    <submittedName>
        <fullName evidence="1">Uncharacterized protein</fullName>
    </submittedName>
</protein>
<accession>A0ABD3H966</accession>
<gene>
    <name evidence="1" type="ORF">R1sor_013003</name>
</gene>
<dbReference type="EMBL" id="JBJQOH010000004">
    <property type="protein sequence ID" value="KAL3686694.1"/>
    <property type="molecule type" value="Genomic_DNA"/>
</dbReference>
<dbReference type="Proteomes" id="UP001633002">
    <property type="component" value="Unassembled WGS sequence"/>
</dbReference>
<dbReference type="PANTHER" id="PTHR37383:SF1">
    <property type="entry name" value="OS01G0694200 PROTEIN"/>
    <property type="match status" value="1"/>
</dbReference>
<evidence type="ECO:0000313" key="1">
    <source>
        <dbReference type="EMBL" id="KAL3686694.1"/>
    </source>
</evidence>
<comment type="caution">
    <text evidence="1">The sequence shown here is derived from an EMBL/GenBank/DDBJ whole genome shotgun (WGS) entry which is preliminary data.</text>
</comment>
<evidence type="ECO:0000313" key="2">
    <source>
        <dbReference type="Proteomes" id="UP001633002"/>
    </source>
</evidence>
<keyword evidence="2" id="KW-1185">Reference proteome</keyword>
<reference evidence="1 2" key="1">
    <citation type="submission" date="2024-09" db="EMBL/GenBank/DDBJ databases">
        <title>Chromosome-scale assembly of Riccia sorocarpa.</title>
        <authorList>
            <person name="Paukszto L."/>
        </authorList>
    </citation>
    <scope>NUCLEOTIDE SEQUENCE [LARGE SCALE GENOMIC DNA]</scope>
    <source>
        <strain evidence="1">LP-2024</strain>
        <tissue evidence="1">Aerial parts of the thallus</tissue>
    </source>
</reference>